<sequence length="170" mass="19363">MHGHGDSLHGTAVKVPGQEQPGNGPVIWVQNFPDGPNAHDHFVDPLLNRKAFNREFANCIKPVQDNVMGSTEGVQDHVPVDKKVKIRKDQQHIKMAIQTHRQTQPNPISQIKPPLQKIRKNQQHIKHNSIKPNIPAKISVSNNKVKSQKHQESIEREAFENPNCRYQRLN</sequence>
<evidence type="ECO:0000313" key="2">
    <source>
        <dbReference type="Proteomes" id="UP001056120"/>
    </source>
</evidence>
<name>A0ACB9JW23_9ASTR</name>
<dbReference type="Proteomes" id="UP001056120">
    <property type="component" value="Linkage Group LG02"/>
</dbReference>
<proteinExistence type="predicted"/>
<protein>
    <submittedName>
        <fullName evidence="1">Uncharacterized protein</fullName>
    </submittedName>
</protein>
<gene>
    <name evidence="1" type="ORF">L1987_05651</name>
</gene>
<reference evidence="1 2" key="2">
    <citation type="journal article" date="2022" name="Mol. Ecol. Resour.">
        <title>The genomes of chicory, endive, great burdock and yacon provide insights into Asteraceae paleo-polyploidization history and plant inulin production.</title>
        <authorList>
            <person name="Fan W."/>
            <person name="Wang S."/>
            <person name="Wang H."/>
            <person name="Wang A."/>
            <person name="Jiang F."/>
            <person name="Liu H."/>
            <person name="Zhao H."/>
            <person name="Xu D."/>
            <person name="Zhang Y."/>
        </authorList>
    </citation>
    <scope>NUCLEOTIDE SEQUENCE [LARGE SCALE GENOMIC DNA]</scope>
    <source>
        <strain evidence="2">cv. Yunnan</strain>
        <tissue evidence="1">Leaves</tissue>
    </source>
</reference>
<dbReference type="EMBL" id="CM042019">
    <property type="protein sequence ID" value="KAI3824201.1"/>
    <property type="molecule type" value="Genomic_DNA"/>
</dbReference>
<comment type="caution">
    <text evidence="1">The sequence shown here is derived from an EMBL/GenBank/DDBJ whole genome shotgun (WGS) entry which is preliminary data.</text>
</comment>
<evidence type="ECO:0000313" key="1">
    <source>
        <dbReference type="EMBL" id="KAI3824201.1"/>
    </source>
</evidence>
<reference evidence="2" key="1">
    <citation type="journal article" date="2022" name="Mol. Ecol. Resour.">
        <title>The genomes of chicory, endive, great burdock and yacon provide insights into Asteraceae palaeo-polyploidization history and plant inulin production.</title>
        <authorList>
            <person name="Fan W."/>
            <person name="Wang S."/>
            <person name="Wang H."/>
            <person name="Wang A."/>
            <person name="Jiang F."/>
            <person name="Liu H."/>
            <person name="Zhao H."/>
            <person name="Xu D."/>
            <person name="Zhang Y."/>
        </authorList>
    </citation>
    <scope>NUCLEOTIDE SEQUENCE [LARGE SCALE GENOMIC DNA]</scope>
    <source>
        <strain evidence="2">cv. Yunnan</strain>
    </source>
</reference>
<keyword evidence="2" id="KW-1185">Reference proteome</keyword>
<organism evidence="1 2">
    <name type="scientific">Smallanthus sonchifolius</name>
    <dbReference type="NCBI Taxonomy" id="185202"/>
    <lineage>
        <taxon>Eukaryota</taxon>
        <taxon>Viridiplantae</taxon>
        <taxon>Streptophyta</taxon>
        <taxon>Embryophyta</taxon>
        <taxon>Tracheophyta</taxon>
        <taxon>Spermatophyta</taxon>
        <taxon>Magnoliopsida</taxon>
        <taxon>eudicotyledons</taxon>
        <taxon>Gunneridae</taxon>
        <taxon>Pentapetalae</taxon>
        <taxon>asterids</taxon>
        <taxon>campanulids</taxon>
        <taxon>Asterales</taxon>
        <taxon>Asteraceae</taxon>
        <taxon>Asteroideae</taxon>
        <taxon>Heliantheae alliance</taxon>
        <taxon>Millerieae</taxon>
        <taxon>Smallanthus</taxon>
    </lineage>
</organism>
<accession>A0ACB9JW23</accession>